<dbReference type="Proteomes" id="UP000274822">
    <property type="component" value="Unassembled WGS sequence"/>
</dbReference>
<gene>
    <name evidence="1" type="ORF">BC938DRAFT_479435</name>
</gene>
<protein>
    <submittedName>
        <fullName evidence="1">Uncharacterized protein</fullName>
    </submittedName>
</protein>
<keyword evidence="2" id="KW-1185">Reference proteome</keyword>
<dbReference type="EMBL" id="RBNJ01003917">
    <property type="protein sequence ID" value="RUS30406.1"/>
    <property type="molecule type" value="Genomic_DNA"/>
</dbReference>
<reference evidence="1 2" key="1">
    <citation type="journal article" date="2018" name="New Phytol.">
        <title>Phylogenomics of Endogonaceae and evolution of mycorrhizas within Mucoromycota.</title>
        <authorList>
            <person name="Chang Y."/>
            <person name="Desiro A."/>
            <person name="Na H."/>
            <person name="Sandor L."/>
            <person name="Lipzen A."/>
            <person name="Clum A."/>
            <person name="Barry K."/>
            <person name="Grigoriev I.V."/>
            <person name="Martin F.M."/>
            <person name="Stajich J.E."/>
            <person name="Smith M.E."/>
            <person name="Bonito G."/>
            <person name="Spatafora J.W."/>
        </authorList>
    </citation>
    <scope>NUCLEOTIDE SEQUENCE [LARGE SCALE GENOMIC DNA]</scope>
    <source>
        <strain evidence="1 2">AD002</strain>
    </source>
</reference>
<evidence type="ECO:0000313" key="1">
    <source>
        <dbReference type="EMBL" id="RUS30406.1"/>
    </source>
</evidence>
<organism evidence="1 2">
    <name type="scientific">Jimgerdemannia flammicorona</name>
    <dbReference type="NCBI Taxonomy" id="994334"/>
    <lineage>
        <taxon>Eukaryota</taxon>
        <taxon>Fungi</taxon>
        <taxon>Fungi incertae sedis</taxon>
        <taxon>Mucoromycota</taxon>
        <taxon>Mucoromycotina</taxon>
        <taxon>Endogonomycetes</taxon>
        <taxon>Endogonales</taxon>
        <taxon>Endogonaceae</taxon>
        <taxon>Jimgerdemannia</taxon>
    </lineage>
</organism>
<evidence type="ECO:0000313" key="2">
    <source>
        <dbReference type="Proteomes" id="UP000274822"/>
    </source>
</evidence>
<accession>A0A433QKV6</accession>
<dbReference type="AlphaFoldDB" id="A0A433QKV6"/>
<sequence length="84" mass="9364">MVRHGDFRGYVRTLDLAKITLPLMGRSRCCPIHSRFSFDGLPSFSSVISLAYTQPDPLYRHWSRPPKVTQGFGGRVAVGSSKVP</sequence>
<comment type="caution">
    <text evidence="1">The sequence shown here is derived from an EMBL/GenBank/DDBJ whole genome shotgun (WGS) entry which is preliminary data.</text>
</comment>
<name>A0A433QKV6_9FUNG</name>
<proteinExistence type="predicted"/>